<organism evidence="1 2">
    <name type="scientific">Pedobacter africanus</name>
    <dbReference type="NCBI Taxonomy" id="151894"/>
    <lineage>
        <taxon>Bacteria</taxon>
        <taxon>Pseudomonadati</taxon>
        <taxon>Bacteroidota</taxon>
        <taxon>Sphingobacteriia</taxon>
        <taxon>Sphingobacteriales</taxon>
        <taxon>Sphingobacteriaceae</taxon>
        <taxon>Pedobacter</taxon>
    </lineage>
</organism>
<evidence type="ECO:0000313" key="2">
    <source>
        <dbReference type="Proteomes" id="UP001246858"/>
    </source>
</evidence>
<accession>A0ACC6L0V0</accession>
<dbReference type="Proteomes" id="UP001246858">
    <property type="component" value="Unassembled WGS sequence"/>
</dbReference>
<protein>
    <submittedName>
        <fullName evidence="1">Uncharacterized protein</fullName>
    </submittedName>
</protein>
<gene>
    <name evidence="1" type="ORF">J2X78_003561</name>
</gene>
<proteinExistence type="predicted"/>
<evidence type="ECO:0000313" key="1">
    <source>
        <dbReference type="EMBL" id="MDR6784987.1"/>
    </source>
</evidence>
<dbReference type="EMBL" id="JAVDTF010000003">
    <property type="protein sequence ID" value="MDR6784987.1"/>
    <property type="molecule type" value="Genomic_DNA"/>
</dbReference>
<keyword evidence="2" id="KW-1185">Reference proteome</keyword>
<name>A0ACC6L0V0_9SPHI</name>
<reference evidence="1" key="1">
    <citation type="submission" date="2023-07" db="EMBL/GenBank/DDBJ databases">
        <title>Sorghum-associated microbial communities from plants grown in Nebraska, USA.</title>
        <authorList>
            <person name="Schachtman D."/>
        </authorList>
    </citation>
    <scope>NUCLEOTIDE SEQUENCE</scope>
    <source>
        <strain evidence="1">2697</strain>
    </source>
</reference>
<sequence>MKRKISLCFLMVVCLINVLNSNACTIFMANDGKHVWVGNNEDEVPTLTYRVWYYPRLDKHYGYMIWTELSADEKLNKIMYKNPQGGMNEQGVFMDYTAIDEIPATRDPLKKDRTEEVVTDVLKRCKTVEEAIIYISQFNLLRLKGAQLFIGDAGGDYAIVHGSYIVRKSARNFVLTNYAVNNNHYEPCWRRDTATKYLAEERTYHLKDVVKLLGKTTQKKPNDMVSNYSMAADLRSRTIHLYYKGDFSRSAVISLQKELKSGMHQRDMVSYFYN</sequence>
<comment type="caution">
    <text evidence="1">The sequence shown here is derived from an EMBL/GenBank/DDBJ whole genome shotgun (WGS) entry which is preliminary data.</text>
</comment>